<dbReference type="OrthoDB" id="9763001at2"/>
<evidence type="ECO:0000256" key="1">
    <source>
        <dbReference type="HAMAP-Rule" id="MF_01221"/>
    </source>
</evidence>
<dbReference type="CDD" id="cd08025">
    <property type="entry name" value="RNR_PFL_like_DUF711"/>
    <property type="match status" value="1"/>
</dbReference>
<dbReference type="RefSeq" id="WP_035450864.1">
    <property type="nucleotide sequence ID" value="NZ_AZGA01000057.1"/>
</dbReference>
<comment type="subunit">
    <text evidence="1">Homodimer.</text>
</comment>
<dbReference type="Proteomes" id="UP000051236">
    <property type="component" value="Unassembled WGS sequence"/>
</dbReference>
<sequence length="447" mass="46775">MESRQILETIQMISDENLDIRTITMGISLLDCIDSDPKRANQRIYDKLMRSAKDLVKVANEIQMEYGIPIVNKRISVTPISIVAAASNTDNYVSFAQTLDKAATELGIDIIGGFSALVQKGFQSGDTKLIASIPEALKATSRVCSSINVGSTKAGINMDAVQQMGQIIKQVAAIDPVKCMNLVVFANAVEDNPFMAGAFHGVGEADRVINMGVSGPGVVKHALEQVKGQPFDVVSETIKKTAFKVTRMGQFVGNVASERLGVPFGIVDLSLAPTPARGDSVAEILEEMGLESVGAYGTTAALMLLNDAVKKGGVMACEHVGGLSGAFIPVSEDAGMIKAVEAGRLGLEKLEAMTAVCSVGLDMVAVPGDTPASTISGMIADEAAIGVQNNKTTAVRVIPATGQKVGEDINFGGLFGHAPIMAVNPSSAADFIARGGRIPAPIHSFKN</sequence>
<dbReference type="InterPro" id="IPR007841">
    <property type="entry name" value="UPF0210"/>
</dbReference>
<dbReference type="Gene3D" id="3.20.70.20">
    <property type="match status" value="1"/>
</dbReference>
<dbReference type="EMBL" id="AZGA01000057">
    <property type="protein sequence ID" value="KRM33132.1"/>
    <property type="molecule type" value="Genomic_DNA"/>
</dbReference>
<keyword evidence="3" id="KW-1185">Reference proteome</keyword>
<evidence type="ECO:0000313" key="3">
    <source>
        <dbReference type="Proteomes" id="UP000051236"/>
    </source>
</evidence>
<gene>
    <name evidence="2" type="ORF">FC83_GL003213</name>
</gene>
<proteinExistence type="inferred from homology"/>
<dbReference type="eggNOG" id="COG2848">
    <property type="taxonomic scope" value="Bacteria"/>
</dbReference>
<accession>X0PCR3</accession>
<dbReference type="NCBIfam" id="NF003700">
    <property type="entry name" value="PRK05313.1"/>
    <property type="match status" value="1"/>
</dbReference>
<evidence type="ECO:0000313" key="2">
    <source>
        <dbReference type="EMBL" id="KRM33132.1"/>
    </source>
</evidence>
<name>X0PCR3_9LACO</name>
<dbReference type="PANTHER" id="PTHR37560:SF1">
    <property type="entry name" value="UPF0210 PROTEIN MJ1665"/>
    <property type="match status" value="1"/>
</dbReference>
<protein>
    <recommendedName>
        <fullName evidence="1">UPF0210 protein FC83_GL003213</fullName>
    </recommendedName>
</protein>
<dbReference type="SUPFAM" id="SSF51998">
    <property type="entry name" value="PFL-like glycyl radical enzymes"/>
    <property type="match status" value="1"/>
</dbReference>
<comment type="similarity">
    <text evidence="1">Belongs to the UPF0210 family.</text>
</comment>
<comment type="caution">
    <text evidence="2">The sequence shown here is derived from an EMBL/GenBank/DDBJ whole genome shotgun (WGS) entry which is preliminary data.</text>
</comment>
<dbReference type="PATRIC" id="fig|1423734.3.peg.3262"/>
<dbReference type="HAMAP" id="MF_01221">
    <property type="entry name" value="UPF0210"/>
    <property type="match status" value="1"/>
</dbReference>
<dbReference type="AlphaFoldDB" id="X0PCR3"/>
<organism evidence="2 3">
    <name type="scientific">Agrilactobacillus composti DSM 18527 = JCM 14202</name>
    <dbReference type="NCBI Taxonomy" id="1423734"/>
    <lineage>
        <taxon>Bacteria</taxon>
        <taxon>Bacillati</taxon>
        <taxon>Bacillota</taxon>
        <taxon>Bacilli</taxon>
        <taxon>Lactobacillales</taxon>
        <taxon>Lactobacillaceae</taxon>
        <taxon>Agrilactobacillus</taxon>
    </lineage>
</organism>
<dbReference type="Pfam" id="PF05167">
    <property type="entry name" value="DUF711"/>
    <property type="match status" value="1"/>
</dbReference>
<dbReference type="PANTHER" id="PTHR37560">
    <property type="entry name" value="UPF0210 PROTEIN SPR0218"/>
    <property type="match status" value="1"/>
</dbReference>
<dbReference type="STRING" id="1423734.FC83_GL003213"/>
<reference evidence="2 3" key="1">
    <citation type="journal article" date="2015" name="Genome Announc.">
        <title>Expanding the biotechnology potential of lactobacilli through comparative genomics of 213 strains and associated genera.</title>
        <authorList>
            <person name="Sun Z."/>
            <person name="Harris H.M."/>
            <person name="McCann A."/>
            <person name="Guo C."/>
            <person name="Argimon S."/>
            <person name="Zhang W."/>
            <person name="Yang X."/>
            <person name="Jeffery I.B."/>
            <person name="Cooney J.C."/>
            <person name="Kagawa T.F."/>
            <person name="Liu W."/>
            <person name="Song Y."/>
            <person name="Salvetti E."/>
            <person name="Wrobel A."/>
            <person name="Rasinkangas P."/>
            <person name="Parkhill J."/>
            <person name="Rea M.C."/>
            <person name="O'Sullivan O."/>
            <person name="Ritari J."/>
            <person name="Douillard F.P."/>
            <person name="Paul Ross R."/>
            <person name="Yang R."/>
            <person name="Briner A.E."/>
            <person name="Felis G.E."/>
            <person name="de Vos W.M."/>
            <person name="Barrangou R."/>
            <person name="Klaenhammer T.R."/>
            <person name="Caufield P.W."/>
            <person name="Cui Y."/>
            <person name="Zhang H."/>
            <person name="O'Toole P.W."/>
        </authorList>
    </citation>
    <scope>NUCLEOTIDE SEQUENCE [LARGE SCALE GENOMIC DNA]</scope>
    <source>
        <strain evidence="2 3">DSM 18527</strain>
    </source>
</reference>